<dbReference type="EMBL" id="BAABEZ010000022">
    <property type="protein sequence ID" value="GAA4454509.1"/>
    <property type="molecule type" value="Genomic_DNA"/>
</dbReference>
<dbReference type="CDD" id="cd06529">
    <property type="entry name" value="S24_LexA-like"/>
    <property type="match status" value="1"/>
</dbReference>
<evidence type="ECO:0000256" key="2">
    <source>
        <dbReference type="ARBA" id="ARBA00023125"/>
    </source>
</evidence>
<dbReference type="InterPro" id="IPR039418">
    <property type="entry name" value="LexA-like"/>
</dbReference>
<dbReference type="Gene3D" id="2.10.109.10">
    <property type="entry name" value="Umud Fragment, subunit A"/>
    <property type="match status" value="1"/>
</dbReference>
<dbReference type="InterPro" id="IPR001387">
    <property type="entry name" value="Cro/C1-type_HTH"/>
</dbReference>
<evidence type="ECO:0000259" key="4">
    <source>
        <dbReference type="PROSITE" id="PS50943"/>
    </source>
</evidence>
<evidence type="ECO:0000256" key="1">
    <source>
        <dbReference type="ARBA" id="ARBA00023015"/>
    </source>
</evidence>
<feature type="domain" description="HTH cro/C1-type" evidence="4">
    <location>
        <begin position="1"/>
        <end position="47"/>
    </location>
</feature>
<organism evidence="5 6">
    <name type="scientific">Rurimicrobium arvi</name>
    <dbReference type="NCBI Taxonomy" id="2049916"/>
    <lineage>
        <taxon>Bacteria</taxon>
        <taxon>Pseudomonadati</taxon>
        <taxon>Bacteroidota</taxon>
        <taxon>Chitinophagia</taxon>
        <taxon>Chitinophagales</taxon>
        <taxon>Chitinophagaceae</taxon>
        <taxon>Rurimicrobium</taxon>
    </lineage>
</organism>
<gene>
    <name evidence="5" type="ORF">GCM10023092_16630</name>
</gene>
<sequence>MSQEAMAETLGISRSKLNAHENGHTVNPPVEDLIRISEFFKISIDSLLKIEMAKLGELKLRELEAGNDVYTAGKNIRVLAITVNKDNKENIEYVPVKARAGYRSSYNDPEFIADLPKYSFPGLSPNATYRMFPTVGDSMLPIPAGSDLITSYVQDWSGIRAGTLCVVILNGEQDFVFKKVSFQKDGTLLLESLNEAYAPYTVQVSDVLEIWQFERFISKDIPDRATDLDELKMMIADIKKTLGK</sequence>
<keyword evidence="6" id="KW-1185">Reference proteome</keyword>
<dbReference type="Gene3D" id="1.10.260.40">
    <property type="entry name" value="lambda repressor-like DNA-binding domains"/>
    <property type="match status" value="1"/>
</dbReference>
<evidence type="ECO:0000256" key="3">
    <source>
        <dbReference type="ARBA" id="ARBA00023163"/>
    </source>
</evidence>
<protein>
    <recommendedName>
        <fullName evidence="4">HTH cro/C1-type domain-containing protein</fullName>
    </recommendedName>
</protein>
<dbReference type="Pfam" id="PF12844">
    <property type="entry name" value="HTH_19"/>
    <property type="match status" value="1"/>
</dbReference>
<evidence type="ECO:0000313" key="6">
    <source>
        <dbReference type="Proteomes" id="UP001501410"/>
    </source>
</evidence>
<dbReference type="Proteomes" id="UP001501410">
    <property type="component" value="Unassembled WGS sequence"/>
</dbReference>
<dbReference type="CDD" id="cd00093">
    <property type="entry name" value="HTH_XRE"/>
    <property type="match status" value="1"/>
</dbReference>
<accession>A0ABP8MR24</accession>
<dbReference type="InterPro" id="IPR010982">
    <property type="entry name" value="Lambda_DNA-bd_dom_sf"/>
</dbReference>
<comment type="caution">
    <text evidence="5">The sequence shown here is derived from an EMBL/GenBank/DDBJ whole genome shotgun (WGS) entry which is preliminary data.</text>
</comment>
<dbReference type="PROSITE" id="PS50943">
    <property type="entry name" value="HTH_CROC1"/>
    <property type="match status" value="1"/>
</dbReference>
<keyword evidence="2" id="KW-0238">DNA-binding</keyword>
<reference evidence="6" key="1">
    <citation type="journal article" date="2019" name="Int. J. Syst. Evol. Microbiol.">
        <title>The Global Catalogue of Microorganisms (GCM) 10K type strain sequencing project: providing services to taxonomists for standard genome sequencing and annotation.</title>
        <authorList>
            <consortium name="The Broad Institute Genomics Platform"/>
            <consortium name="The Broad Institute Genome Sequencing Center for Infectious Disease"/>
            <person name="Wu L."/>
            <person name="Ma J."/>
        </authorList>
    </citation>
    <scope>NUCLEOTIDE SEQUENCE [LARGE SCALE GENOMIC DNA]</scope>
    <source>
        <strain evidence="6">JCM 31921</strain>
    </source>
</reference>
<name>A0ABP8MR24_9BACT</name>
<dbReference type="PANTHER" id="PTHR40661:SF3">
    <property type="entry name" value="FELS-1 PROPHAGE TRANSCRIPTIONAL REGULATOR"/>
    <property type="match status" value="1"/>
</dbReference>
<proteinExistence type="predicted"/>
<keyword evidence="3" id="KW-0804">Transcription</keyword>
<dbReference type="SUPFAM" id="SSF47413">
    <property type="entry name" value="lambda repressor-like DNA-binding domains"/>
    <property type="match status" value="1"/>
</dbReference>
<dbReference type="PANTHER" id="PTHR40661">
    <property type="match status" value="1"/>
</dbReference>
<dbReference type="InterPro" id="IPR015927">
    <property type="entry name" value="Peptidase_S24_S26A/B/C"/>
</dbReference>
<dbReference type="SUPFAM" id="SSF51306">
    <property type="entry name" value="LexA/Signal peptidase"/>
    <property type="match status" value="1"/>
</dbReference>
<evidence type="ECO:0000313" key="5">
    <source>
        <dbReference type="EMBL" id="GAA4454509.1"/>
    </source>
</evidence>
<dbReference type="InterPro" id="IPR036286">
    <property type="entry name" value="LexA/Signal_pep-like_sf"/>
</dbReference>
<dbReference type="Pfam" id="PF00717">
    <property type="entry name" value="Peptidase_S24"/>
    <property type="match status" value="1"/>
</dbReference>
<keyword evidence="1" id="KW-0805">Transcription regulation</keyword>